<accession>A0A0P1E8M1</accession>
<dbReference type="RefSeq" id="WP_058275326.1">
    <property type="nucleotide sequence ID" value="NZ_CYPS01000067.1"/>
</dbReference>
<proteinExistence type="predicted"/>
<evidence type="ECO:0000259" key="1">
    <source>
        <dbReference type="SMART" id="SM00849"/>
    </source>
</evidence>
<evidence type="ECO:0000313" key="2">
    <source>
        <dbReference type="EMBL" id="CUH45399.1"/>
    </source>
</evidence>
<evidence type="ECO:0000313" key="3">
    <source>
        <dbReference type="Proteomes" id="UP000050786"/>
    </source>
</evidence>
<dbReference type="Pfam" id="PF23023">
    <property type="entry name" value="Anti-Pycsar_Apyc1"/>
    <property type="match status" value="1"/>
</dbReference>
<protein>
    <submittedName>
        <fullName evidence="2">Ribonuclease Z</fullName>
    </submittedName>
</protein>
<keyword evidence="3" id="KW-1185">Reference proteome</keyword>
<dbReference type="EMBL" id="CYPS01000067">
    <property type="protein sequence ID" value="CUH45399.1"/>
    <property type="molecule type" value="Genomic_DNA"/>
</dbReference>
<feature type="domain" description="Metallo-beta-lactamase" evidence="1">
    <location>
        <begin position="98"/>
        <end position="293"/>
    </location>
</feature>
<dbReference type="NCBIfam" id="NF041257">
    <property type="entry name" value="GntH_guanitoxin"/>
    <property type="match status" value="1"/>
</dbReference>
<sequence>MNCFKGVCAAGILIFSQPIEALAQEQPTPEMQKAIEFFSQAGNPEGRWIEGETMVPHVESASHFNAAMLYYPGTEELQDNEIRVSFMGSTYYPSQDQSGMSIYVELGNGDRFVFDMGIGSLRNYNSFSVPFNTINHVFISHLHMDHVSDLPYFTMFRPIQGGYTPLNIYGPSGSEPQYGTQHFVDSMMAMTAWHQDSFNAWPVGEGYNPNVVEFDYMDEGGTVYEANGVKITHWPTSHTKDGATSYRLDWNGKSLCYTGDNRPNSLTIKYCEGVDMLISEVQTATVSVTSRALGMPAAMAAYTIDTSHTPAYGLGYICEQTKPKVCVASHYSYDDVFNNETVAEVRYHYKGAFAFGAPDLVVFNLHGDGKVWWREGVTGESNQVPRPVYTDDEITFPAPKHQVYDVINEIIEANEIDPELWYPPEKRPELVREWPLTEDITIPNPFAN</sequence>
<dbReference type="PANTHER" id="PTHR46018:SF2">
    <property type="entry name" value="ZINC PHOSPHODIESTERASE ELAC PROTEIN 1"/>
    <property type="match status" value="1"/>
</dbReference>
<organism evidence="2 3">
    <name type="scientific">Ruegeria atlantica</name>
    <dbReference type="NCBI Taxonomy" id="81569"/>
    <lineage>
        <taxon>Bacteria</taxon>
        <taxon>Pseudomonadati</taxon>
        <taxon>Pseudomonadota</taxon>
        <taxon>Alphaproteobacteria</taxon>
        <taxon>Rhodobacterales</taxon>
        <taxon>Roseobacteraceae</taxon>
        <taxon>Ruegeria</taxon>
    </lineage>
</organism>
<dbReference type="SMART" id="SM00849">
    <property type="entry name" value="Lactamase_B"/>
    <property type="match status" value="1"/>
</dbReference>
<dbReference type="InterPro" id="IPR001279">
    <property type="entry name" value="Metallo-B-lactamas"/>
</dbReference>
<dbReference type="SUPFAM" id="SSF56281">
    <property type="entry name" value="Metallo-hydrolase/oxidoreductase"/>
    <property type="match status" value="1"/>
</dbReference>
<gene>
    <name evidence="2" type="ORF">RUM4293_04313</name>
</gene>
<dbReference type="Proteomes" id="UP000050786">
    <property type="component" value="Unassembled WGS sequence"/>
</dbReference>
<dbReference type="PANTHER" id="PTHR46018">
    <property type="entry name" value="ZINC PHOSPHODIESTERASE ELAC PROTEIN 1"/>
    <property type="match status" value="1"/>
</dbReference>
<dbReference type="GO" id="GO:0042781">
    <property type="term" value="F:3'-tRNA processing endoribonuclease activity"/>
    <property type="evidence" value="ECO:0007669"/>
    <property type="project" value="TreeGrafter"/>
</dbReference>
<name>A0A0P1E8M1_9RHOB</name>
<reference evidence="3" key="1">
    <citation type="submission" date="2015-09" db="EMBL/GenBank/DDBJ databases">
        <authorList>
            <person name="Rodrigo-Torres L."/>
            <person name="Arahal D.R."/>
        </authorList>
    </citation>
    <scope>NUCLEOTIDE SEQUENCE [LARGE SCALE GENOMIC DNA]</scope>
    <source>
        <strain evidence="3">CECT 4293</strain>
    </source>
</reference>
<dbReference type="AlphaFoldDB" id="A0A0P1E8M1"/>
<dbReference type="Gene3D" id="3.60.15.10">
    <property type="entry name" value="Ribonuclease Z/Hydroxyacylglutathione hydrolase-like"/>
    <property type="match status" value="1"/>
</dbReference>
<dbReference type="InterPro" id="IPR036866">
    <property type="entry name" value="RibonucZ/Hydroxyglut_hydro"/>
</dbReference>